<dbReference type="Gene3D" id="3.40.50.720">
    <property type="entry name" value="NAD(P)-binding Rossmann-like Domain"/>
    <property type="match status" value="2"/>
</dbReference>
<dbReference type="AlphaFoldDB" id="A0A963YZX3"/>
<evidence type="ECO:0000256" key="3">
    <source>
        <dbReference type="ARBA" id="ARBA00023027"/>
    </source>
</evidence>
<evidence type="ECO:0000313" key="6">
    <source>
        <dbReference type="Proteomes" id="UP000721844"/>
    </source>
</evidence>
<dbReference type="SUPFAM" id="SSF52283">
    <property type="entry name" value="Formate/glycerate dehydrogenase catalytic domain-like"/>
    <property type="match status" value="1"/>
</dbReference>
<dbReference type="GO" id="GO:0051287">
    <property type="term" value="F:NAD binding"/>
    <property type="evidence" value="ECO:0007669"/>
    <property type="project" value="InterPro"/>
</dbReference>
<gene>
    <name evidence="5" type="ORF">ACELLULO517_03455</name>
</gene>
<name>A0A963YZX3_9PROT</name>
<comment type="similarity">
    <text evidence="1">Belongs to the D-isomer specific 2-hydroxyacid dehydrogenase family.</text>
</comment>
<organism evidence="5 6">
    <name type="scientific">Acidisoma cellulosilyticum</name>
    <dbReference type="NCBI Taxonomy" id="2802395"/>
    <lineage>
        <taxon>Bacteria</taxon>
        <taxon>Pseudomonadati</taxon>
        <taxon>Pseudomonadota</taxon>
        <taxon>Alphaproteobacteria</taxon>
        <taxon>Acetobacterales</taxon>
        <taxon>Acidocellaceae</taxon>
        <taxon>Acidisoma</taxon>
    </lineage>
</organism>
<dbReference type="InterPro" id="IPR036291">
    <property type="entry name" value="NAD(P)-bd_dom_sf"/>
</dbReference>
<dbReference type="RefSeq" id="WP_227305872.1">
    <property type="nucleotide sequence ID" value="NZ_JAESVA010000001.1"/>
</dbReference>
<keyword evidence="2" id="KW-0560">Oxidoreductase</keyword>
<feature type="domain" description="D-isomer specific 2-hydroxyacid dehydrogenase NAD-binding" evidence="4">
    <location>
        <begin position="110"/>
        <end position="277"/>
    </location>
</feature>
<dbReference type="GO" id="GO:0016491">
    <property type="term" value="F:oxidoreductase activity"/>
    <property type="evidence" value="ECO:0007669"/>
    <property type="project" value="UniProtKB-KW"/>
</dbReference>
<dbReference type="EMBL" id="JAESVA010000001">
    <property type="protein sequence ID" value="MCB8879278.1"/>
    <property type="molecule type" value="Genomic_DNA"/>
</dbReference>
<dbReference type="FunFam" id="3.40.50.720:FF:000203">
    <property type="entry name" value="D-3-phosphoglycerate dehydrogenase (SerA)"/>
    <property type="match status" value="1"/>
</dbReference>
<dbReference type="SUPFAM" id="SSF51735">
    <property type="entry name" value="NAD(P)-binding Rossmann-fold domains"/>
    <property type="match status" value="1"/>
</dbReference>
<accession>A0A963YZX3</accession>
<reference evidence="5 6" key="1">
    <citation type="journal article" date="2021" name="Microorganisms">
        <title>Acidisoma silvae sp. nov. and Acidisomacellulosilytica sp. nov., Two Acidophilic Bacteria Isolated from Decaying Wood, Hydrolyzing Cellulose and Producing Poly-3-hydroxybutyrate.</title>
        <authorList>
            <person name="Mieszkin S."/>
            <person name="Pouder E."/>
            <person name="Uroz S."/>
            <person name="Simon-Colin C."/>
            <person name="Alain K."/>
        </authorList>
    </citation>
    <scope>NUCLEOTIDE SEQUENCE [LARGE SCALE GENOMIC DNA]</scope>
    <source>
        <strain evidence="5 6">HW T5.17</strain>
    </source>
</reference>
<evidence type="ECO:0000256" key="1">
    <source>
        <dbReference type="ARBA" id="ARBA00005854"/>
    </source>
</evidence>
<dbReference type="PANTHER" id="PTHR42789:SF1">
    <property type="entry name" value="D-ISOMER SPECIFIC 2-HYDROXYACID DEHYDROGENASE FAMILY PROTEIN (AFU_ORTHOLOGUE AFUA_6G10090)"/>
    <property type="match status" value="1"/>
</dbReference>
<dbReference type="InterPro" id="IPR006140">
    <property type="entry name" value="D-isomer_DH_NAD-bd"/>
</dbReference>
<evidence type="ECO:0000259" key="4">
    <source>
        <dbReference type="Pfam" id="PF02826"/>
    </source>
</evidence>
<proteinExistence type="inferred from homology"/>
<dbReference type="InterPro" id="IPR050857">
    <property type="entry name" value="D-2-hydroxyacid_DH"/>
</dbReference>
<sequence length="303" mass="32129">MKGIYADASGGLAEVFARVYTADDPHVTVHEHDVIAPEQMPGLYSGHDFMLNDHTFLPTDAMAQVVGLKHVIFLGTGARSYMDVEGIEALGLQVHTIRGYGDTAVGEHAIALMWAAARNISFLDRSVRAGAWPRGGGIQLTGKTLGLYGFGGIAAEVARIAVGSGMRVIAWNRTPRSYPGVEFVDLPTLLAQSDVLSLHLLLTDETRHSLSAERIAAMKPGAILVNTARAGVVDTAAMIAALQSGQISHAALDVFDTEPLPAADVLTTLPNVTLTSHDAFNTPEASENLVRMGLDIAKRLAQG</sequence>
<keyword evidence="6" id="KW-1185">Reference proteome</keyword>
<dbReference type="Pfam" id="PF02826">
    <property type="entry name" value="2-Hacid_dh_C"/>
    <property type="match status" value="1"/>
</dbReference>
<evidence type="ECO:0000313" key="5">
    <source>
        <dbReference type="EMBL" id="MCB8879278.1"/>
    </source>
</evidence>
<comment type="caution">
    <text evidence="5">The sequence shown here is derived from an EMBL/GenBank/DDBJ whole genome shotgun (WGS) entry which is preliminary data.</text>
</comment>
<evidence type="ECO:0000256" key="2">
    <source>
        <dbReference type="ARBA" id="ARBA00023002"/>
    </source>
</evidence>
<keyword evidence="3" id="KW-0520">NAD</keyword>
<dbReference type="Proteomes" id="UP000721844">
    <property type="component" value="Unassembled WGS sequence"/>
</dbReference>
<protein>
    <submittedName>
        <fullName evidence="5">3-phosphoglycerate dehydrogenase</fullName>
    </submittedName>
</protein>
<dbReference type="PANTHER" id="PTHR42789">
    <property type="entry name" value="D-ISOMER SPECIFIC 2-HYDROXYACID DEHYDROGENASE FAMILY PROTEIN (AFU_ORTHOLOGUE AFUA_6G10090)"/>
    <property type="match status" value="1"/>
</dbReference>